<evidence type="ECO:0000256" key="1">
    <source>
        <dbReference type="ARBA" id="ARBA00004571"/>
    </source>
</evidence>
<dbReference type="InterPro" id="IPR037066">
    <property type="entry name" value="Plug_dom_sf"/>
</dbReference>
<evidence type="ECO:0000313" key="14">
    <source>
        <dbReference type="EMBL" id="PNP94724.1"/>
    </source>
</evidence>
<evidence type="ECO:0000256" key="5">
    <source>
        <dbReference type="ARBA" id="ARBA00022692"/>
    </source>
</evidence>
<dbReference type="SMART" id="SM00965">
    <property type="entry name" value="STN"/>
    <property type="match status" value="1"/>
</dbReference>
<dbReference type="InterPro" id="IPR000531">
    <property type="entry name" value="Beta-barrel_TonB"/>
</dbReference>
<evidence type="ECO:0000256" key="3">
    <source>
        <dbReference type="ARBA" id="ARBA00022452"/>
    </source>
</evidence>
<keyword evidence="12" id="KW-0732">Signal</keyword>
<dbReference type="GO" id="GO:0006826">
    <property type="term" value="P:iron ion transport"/>
    <property type="evidence" value="ECO:0007669"/>
    <property type="project" value="UniProtKB-KW"/>
</dbReference>
<gene>
    <name evidence="14" type="ORF">BFS16_07550</name>
</gene>
<dbReference type="Gene3D" id="2.40.170.20">
    <property type="entry name" value="TonB-dependent receptor, beta-barrel domain"/>
    <property type="match status" value="1"/>
</dbReference>
<keyword evidence="4" id="KW-0410">Iron transport</keyword>
<keyword evidence="5 10" id="KW-0812">Transmembrane</keyword>
<dbReference type="InterPro" id="IPR008969">
    <property type="entry name" value="CarboxyPept-like_regulatory"/>
</dbReference>
<evidence type="ECO:0000313" key="15">
    <source>
        <dbReference type="Proteomes" id="UP000236634"/>
    </source>
</evidence>
<protein>
    <submittedName>
        <fullName evidence="14">SusC/RagA family TonB-linked outer membrane protein</fullName>
    </submittedName>
</protein>
<keyword evidence="8 10" id="KW-0472">Membrane</keyword>
<keyword evidence="7 11" id="KW-0798">TonB box</keyword>
<dbReference type="InterPro" id="IPR023997">
    <property type="entry name" value="TonB-dep_OMP_SusC/RagA_CS"/>
</dbReference>
<dbReference type="SUPFAM" id="SSF56935">
    <property type="entry name" value="Porins"/>
    <property type="match status" value="1"/>
</dbReference>
<dbReference type="InterPro" id="IPR012910">
    <property type="entry name" value="Plug_dom"/>
</dbReference>
<dbReference type="AlphaFoldDB" id="A0A2K0XJK8"/>
<feature type="signal peptide" evidence="12">
    <location>
        <begin position="1"/>
        <end position="27"/>
    </location>
</feature>
<feature type="chain" id="PRO_5014418479" evidence="12">
    <location>
        <begin position="28"/>
        <end position="1115"/>
    </location>
</feature>
<dbReference type="NCBIfam" id="TIGR04057">
    <property type="entry name" value="SusC_RagA_signa"/>
    <property type="match status" value="1"/>
</dbReference>
<comment type="subcellular location">
    <subcellularLocation>
        <location evidence="1 10">Cell outer membrane</location>
        <topology evidence="1 10">Multi-pass membrane protein</topology>
    </subcellularLocation>
</comment>
<name>A0A2K0XJK8_9BACT</name>
<evidence type="ECO:0000259" key="13">
    <source>
        <dbReference type="SMART" id="SM00965"/>
    </source>
</evidence>
<evidence type="ECO:0000256" key="9">
    <source>
        <dbReference type="ARBA" id="ARBA00023237"/>
    </source>
</evidence>
<keyword evidence="2 10" id="KW-0813">Transport</keyword>
<dbReference type="NCBIfam" id="TIGR04056">
    <property type="entry name" value="OMP_RagA_SusC"/>
    <property type="match status" value="1"/>
</dbReference>
<dbReference type="Pfam" id="PF13715">
    <property type="entry name" value="CarbopepD_reg_2"/>
    <property type="match status" value="1"/>
</dbReference>
<dbReference type="InterPro" id="IPR018247">
    <property type="entry name" value="EF_Hand_1_Ca_BS"/>
</dbReference>
<sequence length="1115" mass="122688">MKTLLNKKTAAALALCLSMSVSTFGQSQVIHLTQNKATVSSIIKAIEKQTQMSVDFSQNTINLNKTVSLKSKLETLGELMNQILKGNGNLTYKIVDRHIIIVKAGHNGAQPEQSVRQGVGKTKITGRVLDNNGEPIIGASVVEQGTKNGTVTDIDGNFVLSSSKENPTLDISYIGFLSQQVKARGGATINVTMKENAQSLEELVVVGYGSQKKVNVIGSIATVDSKSLEARSASDVSNMLTGQMSGVTITQTSGNPGQDGGTIRVRGVGSFGATPSPLVLVDGMPGSLSDLSPDEIDNISVLKDASSAAIYGSRAANGVVLVTTKRGKEGRTKVSYNGSVGFSKAAELPEMAHSYDYAKFYNMAIGTDTYTAEDIQKYKDGSDPDNYADENYLDKLFGGHSFLTKHTLNVNGGNERVQYMATAGYLRHDGLLKNNYYNKYNVRLNLNAKITKDLSMGIRFNGMASDRHEPSTPRQLDTAGYEGIMLAALRYPGLLPSYMSDGSNGNGLKGSGTPVAWVEKCASFYRQDFDKFGGNLDLTYKPIKGLTLKGIGGYKYSLQHVRNYRSEFVTASGRNNGPSSLSDDMYRTVYKTFQATADYNTTIAKKHAIDVLVGYTWEDENQRSIGGYRQNFPSNDVPYLTAGGADGQTNFGGGYDWAIQSVFGRLTYNYDERYLFEATMRYDGSSRFPTDSKYGFFPSAALGWRVSEEKFWKDSSIAKWFTNLKIKASTGVLGNNNIGNYPYQSVYRLGSNQNYVFGGVYTTGASITTYVDPNLKWEKTRTSDIGIETGFFQNRLTLNATYFYRKTTDVLYKPSASYSSIFGLNVSQVNTGAVENKGFEFEAGYRDKVGGFNYWVNGNFSIIKNKVITLGMGNVTQANGMVGNGSNLFIGYPMQMYYGYKTDGVFLTDEEVGEWYDQSAIAKGSKAGDIRYVDLDGDNKVTPKDMTYLGSSIPKYTFGLSFGGDYRGFDFSVLLQGVAGVKGRLNEWAGFAFFQEGNIQKWQMEECWNMNPTNRYPKYPRLEVMSNAGSNNTLLSDYWILDASFVKVRNIQFGYKLPKSIISKAGISSMRAYISMDNPFSFNGYRKGWDPENTNNRGSYYPVMSSYTFGLTLAF</sequence>
<dbReference type="EMBL" id="NBAX01000005">
    <property type="protein sequence ID" value="PNP94724.1"/>
    <property type="molecule type" value="Genomic_DNA"/>
</dbReference>
<dbReference type="InterPro" id="IPR023996">
    <property type="entry name" value="TonB-dep_OMP_SusC/RagA"/>
</dbReference>
<organism evidence="14 15">
    <name type="scientific">Hoylesella timonensis</name>
    <dbReference type="NCBI Taxonomy" id="386414"/>
    <lineage>
        <taxon>Bacteria</taxon>
        <taxon>Pseudomonadati</taxon>
        <taxon>Bacteroidota</taxon>
        <taxon>Bacteroidia</taxon>
        <taxon>Bacteroidales</taxon>
        <taxon>Prevotellaceae</taxon>
        <taxon>Hoylesella</taxon>
    </lineage>
</organism>
<dbReference type="FunFam" id="2.60.40.1120:FF:000003">
    <property type="entry name" value="Outer membrane protein Omp121"/>
    <property type="match status" value="1"/>
</dbReference>
<keyword evidence="4" id="KW-0406">Ion transport</keyword>
<evidence type="ECO:0000256" key="7">
    <source>
        <dbReference type="ARBA" id="ARBA00023077"/>
    </source>
</evidence>
<proteinExistence type="inferred from homology"/>
<comment type="caution">
    <text evidence="14">The sequence shown here is derived from an EMBL/GenBank/DDBJ whole genome shotgun (WGS) entry which is preliminary data.</text>
</comment>
<evidence type="ECO:0000256" key="8">
    <source>
        <dbReference type="ARBA" id="ARBA00023136"/>
    </source>
</evidence>
<evidence type="ECO:0000256" key="2">
    <source>
        <dbReference type="ARBA" id="ARBA00022448"/>
    </source>
</evidence>
<dbReference type="GO" id="GO:0009279">
    <property type="term" value="C:cell outer membrane"/>
    <property type="evidence" value="ECO:0007669"/>
    <property type="project" value="UniProtKB-SubCell"/>
</dbReference>
<comment type="similarity">
    <text evidence="10 11">Belongs to the TonB-dependent receptor family.</text>
</comment>
<dbReference type="Pfam" id="PF07715">
    <property type="entry name" value="Plug"/>
    <property type="match status" value="1"/>
</dbReference>
<evidence type="ECO:0000256" key="11">
    <source>
        <dbReference type="RuleBase" id="RU003357"/>
    </source>
</evidence>
<dbReference type="Gene3D" id="2.170.130.10">
    <property type="entry name" value="TonB-dependent receptor, plug domain"/>
    <property type="match status" value="1"/>
</dbReference>
<dbReference type="PROSITE" id="PS00018">
    <property type="entry name" value="EF_HAND_1"/>
    <property type="match status" value="1"/>
</dbReference>
<evidence type="ECO:0000256" key="6">
    <source>
        <dbReference type="ARBA" id="ARBA00023004"/>
    </source>
</evidence>
<dbReference type="InterPro" id="IPR039426">
    <property type="entry name" value="TonB-dep_rcpt-like"/>
</dbReference>
<feature type="domain" description="Secretin/TonB short N-terminal" evidence="13">
    <location>
        <begin position="52"/>
        <end position="104"/>
    </location>
</feature>
<dbReference type="InterPro" id="IPR011662">
    <property type="entry name" value="Secretin/TonB_short_N"/>
</dbReference>
<dbReference type="Gene3D" id="2.60.40.1120">
    <property type="entry name" value="Carboxypeptidase-like, regulatory domain"/>
    <property type="match status" value="1"/>
</dbReference>
<dbReference type="SUPFAM" id="SSF49464">
    <property type="entry name" value="Carboxypeptidase regulatory domain-like"/>
    <property type="match status" value="1"/>
</dbReference>
<evidence type="ECO:0000256" key="10">
    <source>
        <dbReference type="PROSITE-ProRule" id="PRU01360"/>
    </source>
</evidence>
<dbReference type="RefSeq" id="WP_180979199.1">
    <property type="nucleotide sequence ID" value="NZ_NBAX01000005.1"/>
</dbReference>
<dbReference type="InterPro" id="IPR036942">
    <property type="entry name" value="Beta-barrel_TonB_sf"/>
</dbReference>
<keyword evidence="9 10" id="KW-0998">Cell outer membrane</keyword>
<keyword evidence="6" id="KW-0408">Iron</keyword>
<reference evidence="14 15" key="1">
    <citation type="submission" date="2017-03" db="EMBL/GenBank/DDBJ databases">
        <authorList>
            <person name="Afonso C.L."/>
            <person name="Miller P.J."/>
            <person name="Scott M.A."/>
            <person name="Spackman E."/>
            <person name="Goraichik I."/>
            <person name="Dimitrov K.M."/>
            <person name="Suarez D.L."/>
            <person name="Swayne D.E."/>
        </authorList>
    </citation>
    <scope>NUCLEOTIDE SEQUENCE [LARGE SCALE GENOMIC DNA]</scope>
    <source>
        <strain evidence="14 15">DNF00076</strain>
    </source>
</reference>
<dbReference type="Proteomes" id="UP000236634">
    <property type="component" value="Unassembled WGS sequence"/>
</dbReference>
<evidence type="ECO:0000256" key="12">
    <source>
        <dbReference type="SAM" id="SignalP"/>
    </source>
</evidence>
<dbReference type="PROSITE" id="PS52016">
    <property type="entry name" value="TONB_DEPENDENT_REC_3"/>
    <property type="match status" value="1"/>
</dbReference>
<accession>A0A2K0XJK8</accession>
<evidence type="ECO:0000256" key="4">
    <source>
        <dbReference type="ARBA" id="ARBA00022496"/>
    </source>
</evidence>
<keyword evidence="3 10" id="KW-1134">Transmembrane beta strand</keyword>
<dbReference type="Pfam" id="PF00593">
    <property type="entry name" value="TonB_dep_Rec_b-barrel"/>
    <property type="match status" value="1"/>
</dbReference>
<dbReference type="FunFam" id="2.170.130.10:FF:000003">
    <property type="entry name" value="SusC/RagA family TonB-linked outer membrane protein"/>
    <property type="match status" value="1"/>
</dbReference>